<protein>
    <submittedName>
        <fullName evidence="2">Uncharacterized protein</fullName>
    </submittedName>
</protein>
<dbReference type="EMBL" id="CM003608">
    <property type="protein sequence ID" value="KYP66380.1"/>
    <property type="molecule type" value="Genomic_DNA"/>
</dbReference>
<name>A0A151TH47_CAJCA</name>
<reference evidence="2 3" key="1">
    <citation type="journal article" date="2012" name="Nat. Biotechnol.">
        <title>Draft genome sequence of pigeonpea (Cajanus cajan), an orphan legume crop of resource-poor farmers.</title>
        <authorList>
            <person name="Varshney R.K."/>
            <person name="Chen W."/>
            <person name="Li Y."/>
            <person name="Bharti A.K."/>
            <person name="Saxena R.K."/>
            <person name="Schlueter J.A."/>
            <person name="Donoghue M.T."/>
            <person name="Azam S."/>
            <person name="Fan G."/>
            <person name="Whaley A.M."/>
            <person name="Farmer A.D."/>
            <person name="Sheridan J."/>
            <person name="Iwata A."/>
            <person name="Tuteja R."/>
            <person name="Penmetsa R.V."/>
            <person name="Wu W."/>
            <person name="Upadhyaya H.D."/>
            <person name="Yang S.P."/>
            <person name="Shah T."/>
            <person name="Saxena K.B."/>
            <person name="Michael T."/>
            <person name="McCombie W.R."/>
            <person name="Yang B."/>
            <person name="Zhang G."/>
            <person name="Yang H."/>
            <person name="Wang J."/>
            <person name="Spillane C."/>
            <person name="Cook D.R."/>
            <person name="May G.D."/>
            <person name="Xu X."/>
            <person name="Jackson S.A."/>
        </authorList>
    </citation>
    <scope>NUCLEOTIDE SEQUENCE [LARGE SCALE GENOMIC DNA]</scope>
    <source>
        <strain evidence="3">cv. Asha</strain>
    </source>
</reference>
<feature type="non-terminal residue" evidence="2">
    <location>
        <position position="1"/>
    </location>
</feature>
<dbReference type="Proteomes" id="UP000075243">
    <property type="component" value="Chromosome 6"/>
</dbReference>
<organism evidence="2 3">
    <name type="scientific">Cajanus cajan</name>
    <name type="common">Pigeon pea</name>
    <name type="synonym">Cajanus indicus</name>
    <dbReference type="NCBI Taxonomy" id="3821"/>
    <lineage>
        <taxon>Eukaryota</taxon>
        <taxon>Viridiplantae</taxon>
        <taxon>Streptophyta</taxon>
        <taxon>Embryophyta</taxon>
        <taxon>Tracheophyta</taxon>
        <taxon>Spermatophyta</taxon>
        <taxon>Magnoliopsida</taxon>
        <taxon>eudicotyledons</taxon>
        <taxon>Gunneridae</taxon>
        <taxon>Pentapetalae</taxon>
        <taxon>rosids</taxon>
        <taxon>fabids</taxon>
        <taxon>Fabales</taxon>
        <taxon>Fabaceae</taxon>
        <taxon>Papilionoideae</taxon>
        <taxon>50 kb inversion clade</taxon>
        <taxon>NPAAA clade</taxon>
        <taxon>indigoferoid/millettioid clade</taxon>
        <taxon>Phaseoleae</taxon>
        <taxon>Cajanus</taxon>
    </lineage>
</organism>
<dbReference type="Gramene" id="C.cajan_12297.t">
    <property type="protein sequence ID" value="C.cajan_12297.t.cds1"/>
    <property type="gene ID" value="C.cajan_12297"/>
</dbReference>
<sequence>PWNMSWPRARMMRWSRRSWILDDGWWMVRMTVLPLRAMSCTFSITLCALLESSPDVGSSRKRSDGPWMMSTPIETRRRSPPETPLVPSSPMYVLREDYNNCQRVKRLIYVM</sequence>
<evidence type="ECO:0000313" key="3">
    <source>
        <dbReference type="Proteomes" id="UP000075243"/>
    </source>
</evidence>
<proteinExistence type="predicted"/>
<evidence type="ECO:0000256" key="1">
    <source>
        <dbReference type="SAM" id="MobiDB-lite"/>
    </source>
</evidence>
<keyword evidence="3" id="KW-1185">Reference proteome</keyword>
<gene>
    <name evidence="2" type="ORF">KK1_012670</name>
</gene>
<dbReference type="AlphaFoldDB" id="A0A151TH47"/>
<feature type="region of interest" description="Disordered" evidence="1">
    <location>
        <begin position="53"/>
        <end position="84"/>
    </location>
</feature>
<accession>A0A151TH47</accession>
<evidence type="ECO:0000313" key="2">
    <source>
        <dbReference type="EMBL" id="KYP66380.1"/>
    </source>
</evidence>